<dbReference type="OrthoDB" id="879049at2"/>
<dbReference type="Proteomes" id="UP000305517">
    <property type="component" value="Unassembled WGS sequence"/>
</dbReference>
<dbReference type="AlphaFoldDB" id="A0A5R8WME3"/>
<feature type="chain" id="PRO_5024377702" description="RHS repeat protein" evidence="1">
    <location>
        <begin position="18"/>
        <end position="382"/>
    </location>
</feature>
<sequence length="382" mass="43288">MAALLLSSLLAARAAVAQSVIQNGVVIPGNPRLPLGYYGWDPMRRVTSAPAAWLPDATANLKPVAPLHPEPDTATQRVFARNRVRSVLRLQLDDEGMVRDTVGYQEIDPQGRWTMATTGSANSPSRRQWGYDAQGQCVSRVDAPTQRWPFLTLYYFNPATQQGVQKAFLSDGSSPILAETHLYQHGDTTLAQSWHYRLTVNGRPYGTTVLQRVYTYTPHPDTALTLHCYYSAKGRVLRSQASYRLYRQGRPIEYGQLPANALTGNKTRKQEGAQELQRMLSALRHGQPRQVHQRFAYDRWRRLVRHETTTTSPEGTVSTTSVRFTYNVLHQLIGREESVSTGTQGQHYTVFSYTPTGLLERENTNRHGGKNTFYRYLYAYYE</sequence>
<reference evidence="2 3" key="1">
    <citation type="submission" date="2019-05" db="EMBL/GenBank/DDBJ databases">
        <title>Hymenobacter edaphi sp. nov., isolated from abandoned arsenic-contaminated farmland soil.</title>
        <authorList>
            <person name="Nie L."/>
        </authorList>
    </citation>
    <scope>NUCLEOTIDE SEQUENCE [LARGE SCALE GENOMIC DNA]</scope>
    <source>
        <strain evidence="2 3">1-3-3-8</strain>
    </source>
</reference>
<evidence type="ECO:0000313" key="2">
    <source>
        <dbReference type="EMBL" id="TLM90552.1"/>
    </source>
</evidence>
<evidence type="ECO:0008006" key="4">
    <source>
        <dbReference type="Google" id="ProtNLM"/>
    </source>
</evidence>
<evidence type="ECO:0000256" key="1">
    <source>
        <dbReference type="SAM" id="SignalP"/>
    </source>
</evidence>
<dbReference type="EMBL" id="VAJM01000009">
    <property type="protein sequence ID" value="TLM90552.1"/>
    <property type="molecule type" value="Genomic_DNA"/>
</dbReference>
<keyword evidence="3" id="KW-1185">Reference proteome</keyword>
<accession>A0A5R8WME3</accession>
<feature type="signal peptide" evidence="1">
    <location>
        <begin position="1"/>
        <end position="17"/>
    </location>
</feature>
<organism evidence="2 3">
    <name type="scientific">Hymenobacter jeollabukensis</name>
    <dbReference type="NCBI Taxonomy" id="2025313"/>
    <lineage>
        <taxon>Bacteria</taxon>
        <taxon>Pseudomonadati</taxon>
        <taxon>Bacteroidota</taxon>
        <taxon>Cytophagia</taxon>
        <taxon>Cytophagales</taxon>
        <taxon>Hymenobacteraceae</taxon>
        <taxon>Hymenobacter</taxon>
    </lineage>
</organism>
<protein>
    <recommendedName>
        <fullName evidence="4">RHS repeat protein</fullName>
    </recommendedName>
</protein>
<name>A0A5R8WME3_9BACT</name>
<dbReference type="RefSeq" id="WP_138079818.1">
    <property type="nucleotide sequence ID" value="NZ_VAJM01000009.1"/>
</dbReference>
<gene>
    <name evidence="2" type="ORF">FDY95_17710</name>
</gene>
<comment type="caution">
    <text evidence="2">The sequence shown here is derived from an EMBL/GenBank/DDBJ whole genome shotgun (WGS) entry which is preliminary data.</text>
</comment>
<keyword evidence="1" id="KW-0732">Signal</keyword>
<evidence type="ECO:0000313" key="3">
    <source>
        <dbReference type="Proteomes" id="UP000305517"/>
    </source>
</evidence>
<proteinExistence type="predicted"/>